<feature type="region of interest" description="Disordered" evidence="1">
    <location>
        <begin position="17"/>
        <end position="42"/>
    </location>
</feature>
<proteinExistence type="predicted"/>
<comment type="caution">
    <text evidence="2">The sequence shown here is derived from an EMBL/GenBank/DDBJ whole genome shotgun (WGS) entry which is preliminary data.</text>
</comment>
<feature type="compositionally biased region" description="Basic and acidic residues" evidence="1">
    <location>
        <begin position="17"/>
        <end position="27"/>
    </location>
</feature>
<evidence type="ECO:0000313" key="2">
    <source>
        <dbReference type="EMBL" id="MFC6769332.1"/>
    </source>
</evidence>
<protein>
    <submittedName>
        <fullName evidence="2">Anthranilate synthase component I</fullName>
    </submittedName>
</protein>
<reference evidence="2 3" key="1">
    <citation type="journal article" date="2019" name="Int. J. Syst. Evol. Microbiol.">
        <title>The Global Catalogue of Microorganisms (GCM) 10K type strain sequencing project: providing services to taxonomists for standard genome sequencing and annotation.</title>
        <authorList>
            <consortium name="The Broad Institute Genomics Platform"/>
            <consortium name="The Broad Institute Genome Sequencing Center for Infectious Disease"/>
            <person name="Wu L."/>
            <person name="Ma J."/>
        </authorList>
    </citation>
    <scope>NUCLEOTIDE SEQUENCE [LARGE SCALE GENOMIC DNA]</scope>
    <source>
        <strain evidence="2 3">LMG 29247</strain>
    </source>
</reference>
<dbReference type="EMBL" id="JBHSWV010000725">
    <property type="protein sequence ID" value="MFC6769332.1"/>
    <property type="molecule type" value="Genomic_DNA"/>
</dbReference>
<keyword evidence="3" id="KW-1185">Reference proteome</keyword>
<accession>A0ABD5T096</accession>
<feature type="non-terminal residue" evidence="2">
    <location>
        <position position="95"/>
    </location>
</feature>
<dbReference type="AlphaFoldDB" id="A0ABD5T096"/>
<evidence type="ECO:0000313" key="3">
    <source>
        <dbReference type="Proteomes" id="UP001596383"/>
    </source>
</evidence>
<dbReference type="Proteomes" id="UP001596383">
    <property type="component" value="Unassembled WGS sequence"/>
</dbReference>
<evidence type="ECO:0000256" key="1">
    <source>
        <dbReference type="SAM" id="MobiDB-lite"/>
    </source>
</evidence>
<sequence length="95" mass="10133">MSDPRVVTTLDSFCAAARDRERDESDANHAASSTPPGYRTPVEARISVSDPFLAYRRARDGDGSAFLETTGGQPGWGYFGVDPVDRLTVGPAAVT</sequence>
<name>A0ABD5T096_9EURY</name>
<organism evidence="2 3">
    <name type="scientific">Natrinema soli</name>
    <dbReference type="NCBI Taxonomy" id="1930624"/>
    <lineage>
        <taxon>Archaea</taxon>
        <taxon>Methanobacteriati</taxon>
        <taxon>Methanobacteriota</taxon>
        <taxon>Stenosarchaea group</taxon>
        <taxon>Halobacteria</taxon>
        <taxon>Halobacteriales</taxon>
        <taxon>Natrialbaceae</taxon>
        <taxon>Natrinema</taxon>
    </lineage>
</organism>
<gene>
    <name evidence="2" type="ORF">ACFQE6_31185</name>
</gene>